<dbReference type="KEGG" id="nbe:Back2_12190"/>
<accession>A0A3G9IF48</accession>
<sequence length="264" mass="27898">MTVNVERRGSGTPVVLVHGICSRWQAFEPIIDALAAHHEVIAIDLPGFGLSPLQDGVVPGPYGFADWLEGWLAEQGIVKPHVVGNSMGGGIALELGRRGVAGSVTAFSPIGFWQKPGLGWSQVLFKSLGALTAVAGRLLRAGLRLGPIRALTLGLFIAHPVRMAASTARLHLDGFMGATGTAQALEGFKAYVLTDADEPGELPQIPTTIAWGDRDLVLTYWTQARRARKILPFARHLDLASCGHVPFEDDPVACAAAVLSTTGG</sequence>
<gene>
    <name evidence="2" type="ORF">Back2_12190</name>
</gene>
<protein>
    <submittedName>
        <fullName evidence="2">Hydrolase</fullName>
    </submittedName>
</protein>
<dbReference type="EMBL" id="AP019307">
    <property type="protein sequence ID" value="BBH16932.1"/>
    <property type="molecule type" value="Genomic_DNA"/>
</dbReference>
<dbReference type="PRINTS" id="PR00111">
    <property type="entry name" value="ABHYDROLASE"/>
</dbReference>
<dbReference type="Proteomes" id="UP000271573">
    <property type="component" value="Chromosome"/>
</dbReference>
<dbReference type="PANTHER" id="PTHR46438:SF11">
    <property type="entry name" value="LIPASE-RELATED"/>
    <property type="match status" value="1"/>
</dbReference>
<dbReference type="GO" id="GO:0016787">
    <property type="term" value="F:hydrolase activity"/>
    <property type="evidence" value="ECO:0007669"/>
    <property type="project" value="UniProtKB-KW"/>
</dbReference>
<keyword evidence="2" id="KW-0378">Hydrolase</keyword>
<evidence type="ECO:0000259" key="1">
    <source>
        <dbReference type="Pfam" id="PF12697"/>
    </source>
</evidence>
<feature type="domain" description="AB hydrolase-1" evidence="1">
    <location>
        <begin position="14"/>
        <end position="257"/>
    </location>
</feature>
<keyword evidence="3" id="KW-1185">Reference proteome</keyword>
<evidence type="ECO:0000313" key="2">
    <source>
        <dbReference type="EMBL" id="BBH16932.1"/>
    </source>
</evidence>
<name>A0A3G9IF48_9ACTN</name>
<dbReference type="OrthoDB" id="27092at2"/>
<dbReference type="SUPFAM" id="SSF53474">
    <property type="entry name" value="alpha/beta-Hydrolases"/>
    <property type="match status" value="1"/>
</dbReference>
<organism evidence="2 3">
    <name type="scientific">Nocardioides baekrokdamisoli</name>
    <dbReference type="NCBI Taxonomy" id="1804624"/>
    <lineage>
        <taxon>Bacteria</taxon>
        <taxon>Bacillati</taxon>
        <taxon>Actinomycetota</taxon>
        <taxon>Actinomycetes</taxon>
        <taxon>Propionibacteriales</taxon>
        <taxon>Nocardioidaceae</taxon>
        <taxon>Nocardioides</taxon>
    </lineage>
</organism>
<dbReference type="RefSeq" id="WP_125567696.1">
    <property type="nucleotide sequence ID" value="NZ_AP019307.1"/>
</dbReference>
<dbReference type="InterPro" id="IPR000073">
    <property type="entry name" value="AB_hydrolase_1"/>
</dbReference>
<proteinExistence type="predicted"/>
<dbReference type="AlphaFoldDB" id="A0A3G9IF48"/>
<dbReference type="Pfam" id="PF12697">
    <property type="entry name" value="Abhydrolase_6"/>
    <property type="match status" value="1"/>
</dbReference>
<reference evidence="2 3" key="1">
    <citation type="submission" date="2018-11" db="EMBL/GenBank/DDBJ databases">
        <title>Complete genome sequence of Nocardioides baekrokdamisoli strain KCTC 39748.</title>
        <authorList>
            <person name="Kang S.W."/>
            <person name="Lee K.C."/>
            <person name="Kim K.K."/>
            <person name="Kim J.S."/>
            <person name="Kim D.S."/>
            <person name="Ko S.H."/>
            <person name="Yang S.H."/>
            <person name="Shin Y.K."/>
            <person name="Lee J.S."/>
        </authorList>
    </citation>
    <scope>NUCLEOTIDE SEQUENCE [LARGE SCALE GENOMIC DNA]</scope>
    <source>
        <strain evidence="2 3">KCTC 39748</strain>
    </source>
</reference>
<dbReference type="InterPro" id="IPR029058">
    <property type="entry name" value="AB_hydrolase_fold"/>
</dbReference>
<dbReference type="Gene3D" id="3.40.50.1820">
    <property type="entry name" value="alpha/beta hydrolase"/>
    <property type="match status" value="1"/>
</dbReference>
<dbReference type="PANTHER" id="PTHR46438">
    <property type="entry name" value="ALPHA/BETA-HYDROLASES SUPERFAMILY PROTEIN"/>
    <property type="match status" value="1"/>
</dbReference>
<evidence type="ECO:0000313" key="3">
    <source>
        <dbReference type="Proteomes" id="UP000271573"/>
    </source>
</evidence>